<gene>
    <name evidence="1" type="ORF">P5673_021787</name>
</gene>
<evidence type="ECO:0000313" key="2">
    <source>
        <dbReference type="Proteomes" id="UP001249851"/>
    </source>
</evidence>
<protein>
    <submittedName>
        <fullName evidence="1">Uncharacterized protein</fullName>
    </submittedName>
</protein>
<proteinExistence type="predicted"/>
<dbReference type="AlphaFoldDB" id="A0AAD9Q7L7"/>
<name>A0AAD9Q7L7_ACRCE</name>
<keyword evidence="2" id="KW-1185">Reference proteome</keyword>
<reference evidence="1" key="2">
    <citation type="journal article" date="2023" name="Science">
        <title>Genomic signatures of disease resistance in endangered staghorn corals.</title>
        <authorList>
            <person name="Vollmer S.V."/>
            <person name="Selwyn J.D."/>
            <person name="Despard B.A."/>
            <person name="Roesel C.L."/>
        </authorList>
    </citation>
    <scope>NUCLEOTIDE SEQUENCE</scope>
    <source>
        <strain evidence="1">K2</strain>
    </source>
</reference>
<dbReference type="EMBL" id="JARQWQ010000057">
    <property type="protein sequence ID" value="KAK2556185.1"/>
    <property type="molecule type" value="Genomic_DNA"/>
</dbReference>
<dbReference type="Proteomes" id="UP001249851">
    <property type="component" value="Unassembled WGS sequence"/>
</dbReference>
<organism evidence="1 2">
    <name type="scientific">Acropora cervicornis</name>
    <name type="common">Staghorn coral</name>
    <dbReference type="NCBI Taxonomy" id="6130"/>
    <lineage>
        <taxon>Eukaryota</taxon>
        <taxon>Metazoa</taxon>
        <taxon>Cnidaria</taxon>
        <taxon>Anthozoa</taxon>
        <taxon>Hexacorallia</taxon>
        <taxon>Scleractinia</taxon>
        <taxon>Astrocoeniina</taxon>
        <taxon>Acroporidae</taxon>
        <taxon>Acropora</taxon>
    </lineage>
</organism>
<accession>A0AAD9Q7L7</accession>
<comment type="caution">
    <text evidence="1">The sequence shown here is derived from an EMBL/GenBank/DDBJ whole genome shotgun (WGS) entry which is preliminary data.</text>
</comment>
<evidence type="ECO:0000313" key="1">
    <source>
        <dbReference type="EMBL" id="KAK2556185.1"/>
    </source>
</evidence>
<reference evidence="1" key="1">
    <citation type="journal article" date="2023" name="G3 (Bethesda)">
        <title>Whole genome assembly and annotation of the endangered Caribbean coral Acropora cervicornis.</title>
        <authorList>
            <person name="Selwyn J.D."/>
            <person name="Vollmer S.V."/>
        </authorList>
    </citation>
    <scope>NUCLEOTIDE SEQUENCE</scope>
    <source>
        <strain evidence="1">K2</strain>
    </source>
</reference>
<sequence length="186" mass="20807">MVLTSKINNSAISAKTLELTSRPYKINANTFILQVDSSSSLLSTSDGCSFSEATWTIRRNAIGISSSSTIVFAKMSINTIDVQYLNGKKANPKKRIVEIMHAENPGSVKETMLRSVVCYDGPVRLLICLIAFRMGVVCDPTHRLHSLLPQRKSCKYALRCKRGFTLPKCKTEHLKKSFIFSHVYNM</sequence>